<dbReference type="EMBL" id="BGPR01000819">
    <property type="protein sequence ID" value="GBM36762.1"/>
    <property type="molecule type" value="Genomic_DNA"/>
</dbReference>
<name>A0A4Y2F5B5_ARAVE</name>
<dbReference type="PANTHER" id="PTHR10361">
    <property type="entry name" value="SODIUM-BILE ACID COTRANSPORTER"/>
    <property type="match status" value="1"/>
</dbReference>
<evidence type="ECO:0000256" key="6">
    <source>
        <dbReference type="ARBA" id="ARBA00023136"/>
    </source>
</evidence>
<keyword evidence="8" id="KW-0732">Signal</keyword>
<evidence type="ECO:0000313" key="10">
    <source>
        <dbReference type="Proteomes" id="UP000499080"/>
    </source>
</evidence>
<keyword evidence="10" id="KW-1185">Reference proteome</keyword>
<feature type="transmembrane region" description="Helical" evidence="7">
    <location>
        <begin position="360"/>
        <end position="381"/>
    </location>
</feature>
<organism evidence="9 10">
    <name type="scientific">Araneus ventricosus</name>
    <name type="common">Orbweaver spider</name>
    <name type="synonym">Epeira ventricosa</name>
    <dbReference type="NCBI Taxonomy" id="182803"/>
    <lineage>
        <taxon>Eukaryota</taxon>
        <taxon>Metazoa</taxon>
        <taxon>Ecdysozoa</taxon>
        <taxon>Arthropoda</taxon>
        <taxon>Chelicerata</taxon>
        <taxon>Arachnida</taxon>
        <taxon>Araneae</taxon>
        <taxon>Araneomorphae</taxon>
        <taxon>Entelegynae</taxon>
        <taxon>Araneoidea</taxon>
        <taxon>Araneidae</taxon>
        <taxon>Araneus</taxon>
    </lineage>
</organism>
<feature type="transmembrane region" description="Helical" evidence="7">
    <location>
        <begin position="229"/>
        <end position="249"/>
    </location>
</feature>
<feature type="transmembrane region" description="Helical" evidence="7">
    <location>
        <begin position="172"/>
        <end position="195"/>
    </location>
</feature>
<feature type="transmembrane region" description="Helical" evidence="7">
    <location>
        <begin position="393"/>
        <end position="412"/>
    </location>
</feature>
<evidence type="ECO:0000256" key="4">
    <source>
        <dbReference type="ARBA" id="ARBA00022847"/>
    </source>
</evidence>
<comment type="subcellular location">
    <subcellularLocation>
        <location evidence="1">Membrane</location>
        <topology evidence="1">Multi-pass membrane protein</topology>
    </subcellularLocation>
</comment>
<feature type="signal peptide" evidence="8">
    <location>
        <begin position="1"/>
        <end position="21"/>
    </location>
</feature>
<dbReference type="InterPro" id="IPR038770">
    <property type="entry name" value="Na+/solute_symporter_sf"/>
</dbReference>
<protein>
    <submittedName>
        <fullName evidence="9">Solute carrier family 10 member 6</fullName>
    </submittedName>
</protein>
<feature type="chain" id="PRO_5021460486" evidence="8">
    <location>
        <begin position="22"/>
        <end position="451"/>
    </location>
</feature>
<dbReference type="InterPro" id="IPR004710">
    <property type="entry name" value="Bilac:Na_transpt"/>
</dbReference>
<proteinExistence type="inferred from homology"/>
<dbReference type="GO" id="GO:0015293">
    <property type="term" value="F:symporter activity"/>
    <property type="evidence" value="ECO:0007669"/>
    <property type="project" value="UniProtKB-KW"/>
</dbReference>
<dbReference type="Proteomes" id="UP000499080">
    <property type="component" value="Unassembled WGS sequence"/>
</dbReference>
<evidence type="ECO:0000256" key="5">
    <source>
        <dbReference type="ARBA" id="ARBA00022989"/>
    </source>
</evidence>
<evidence type="ECO:0000256" key="1">
    <source>
        <dbReference type="ARBA" id="ARBA00004141"/>
    </source>
</evidence>
<keyword evidence="3 7" id="KW-0812">Transmembrane</keyword>
<dbReference type="AlphaFoldDB" id="A0A4Y2F5B5"/>
<dbReference type="Gene3D" id="1.20.1530.20">
    <property type="match status" value="1"/>
</dbReference>
<keyword evidence="6 7" id="KW-0472">Membrane</keyword>
<evidence type="ECO:0000256" key="3">
    <source>
        <dbReference type="ARBA" id="ARBA00022692"/>
    </source>
</evidence>
<feature type="transmembrane region" description="Helical" evidence="7">
    <location>
        <begin position="300"/>
        <end position="325"/>
    </location>
</feature>
<dbReference type="GO" id="GO:0016020">
    <property type="term" value="C:membrane"/>
    <property type="evidence" value="ECO:0007669"/>
    <property type="project" value="UniProtKB-SubCell"/>
</dbReference>
<evidence type="ECO:0000256" key="2">
    <source>
        <dbReference type="ARBA" id="ARBA00006528"/>
    </source>
</evidence>
<feature type="transmembrane region" description="Helical" evidence="7">
    <location>
        <begin position="137"/>
        <end position="160"/>
    </location>
</feature>
<keyword evidence="4" id="KW-0813">Transport</keyword>
<evidence type="ECO:0000256" key="8">
    <source>
        <dbReference type="SAM" id="SignalP"/>
    </source>
</evidence>
<dbReference type="PANTHER" id="PTHR10361:SF28">
    <property type="entry name" value="P3 PROTEIN-RELATED"/>
    <property type="match status" value="1"/>
</dbReference>
<reference evidence="9 10" key="1">
    <citation type="journal article" date="2019" name="Sci. Rep.">
        <title>Orb-weaving spider Araneus ventricosus genome elucidates the spidroin gene catalogue.</title>
        <authorList>
            <person name="Kono N."/>
            <person name="Nakamura H."/>
            <person name="Ohtoshi R."/>
            <person name="Moran D.A.P."/>
            <person name="Shinohara A."/>
            <person name="Yoshida Y."/>
            <person name="Fujiwara M."/>
            <person name="Mori M."/>
            <person name="Tomita M."/>
            <person name="Arakawa K."/>
        </authorList>
    </citation>
    <scope>NUCLEOTIDE SEQUENCE [LARGE SCALE GENOMIC DNA]</scope>
</reference>
<dbReference type="OrthoDB" id="203097at2759"/>
<dbReference type="InterPro" id="IPR002657">
    <property type="entry name" value="BilAc:Na_symport/Acr3"/>
</dbReference>
<sequence length="451" mass="49172">MKSVVFFVFIIFQHCVRLSHGLNVTFNSSNVEVFVEDKVTVVVIFDGTGDELEQVKASNWTVFYEPPSNLEAEFIKSSLICDSDNPRCVGEVDIRGLFLGFGTVSLARLDPGTKTWIKLEPPLDVTVIRLDKLINKIFIAFVAIIVSLNNVNMGCALDLGTVKGVLKRPIGPAIGCFCQFVIMPLVSYGVGYLIFEDPVLRLGLFTFGCSPAGGASNMWTVLLGGNLNLSVTMTFISTVAALGTIPFWLFTLGNTIITGTKIVVPFQNIIASLASLMIPIGIGILIQLRFPKIAARSKRILAPLCIILLICIIVLASIANSYMFYMLTWRMVIAASLSVWTGFAAGILVAVVFRFTRADIIAIAVETGIQNSGIAFVLLSYSLKAPVSDIASVVPVAGSIITPIPLFVIYCYQKIWNRCHRNEDFELQAINAKRKDSDEGETNLAIGPINK</sequence>
<gene>
    <name evidence="9" type="primary">SLC10A6_1</name>
    <name evidence="9" type="ORF">AVEN_273802_1</name>
</gene>
<feature type="transmembrane region" description="Helical" evidence="7">
    <location>
        <begin position="201"/>
        <end position="222"/>
    </location>
</feature>
<accession>A0A4Y2F5B5</accession>
<dbReference type="Pfam" id="PF01758">
    <property type="entry name" value="SBF"/>
    <property type="match status" value="1"/>
</dbReference>
<comment type="similarity">
    <text evidence="2">Belongs to the bile acid:sodium symporter (BASS) (TC 2.A.28) family.</text>
</comment>
<keyword evidence="5 7" id="KW-1133">Transmembrane helix</keyword>
<comment type="caution">
    <text evidence="9">The sequence shown here is derived from an EMBL/GenBank/DDBJ whole genome shotgun (WGS) entry which is preliminary data.</text>
</comment>
<feature type="transmembrane region" description="Helical" evidence="7">
    <location>
        <begin position="269"/>
        <end position="288"/>
    </location>
</feature>
<evidence type="ECO:0000313" key="9">
    <source>
        <dbReference type="EMBL" id="GBM36762.1"/>
    </source>
</evidence>
<keyword evidence="4" id="KW-0769">Symport</keyword>
<feature type="transmembrane region" description="Helical" evidence="7">
    <location>
        <begin position="331"/>
        <end position="353"/>
    </location>
</feature>
<evidence type="ECO:0000256" key="7">
    <source>
        <dbReference type="SAM" id="Phobius"/>
    </source>
</evidence>